<evidence type="ECO:0000313" key="2">
    <source>
        <dbReference type="Proteomes" id="UP000198802"/>
    </source>
</evidence>
<protein>
    <submittedName>
        <fullName evidence="1">FxLD family lantipeptide</fullName>
    </submittedName>
</protein>
<keyword evidence="2" id="KW-1185">Reference proteome</keyword>
<sequence>MTMTLGGSASAVLERTEAPPLGLLDEFQLDVQVTVEAAPGYTMRACDTSDTCGSTCASACASD</sequence>
<dbReference type="AlphaFoldDB" id="A0A0S4QVA8"/>
<evidence type="ECO:0000313" key="1">
    <source>
        <dbReference type="EMBL" id="CUU58760.1"/>
    </source>
</evidence>
<dbReference type="NCBIfam" id="TIGR04363">
    <property type="entry name" value="LD_lanti_pre"/>
    <property type="match status" value="1"/>
</dbReference>
<reference evidence="2" key="1">
    <citation type="submission" date="2015-11" db="EMBL/GenBank/DDBJ databases">
        <authorList>
            <person name="Varghese N."/>
        </authorList>
    </citation>
    <scope>NUCLEOTIDE SEQUENCE [LARGE SCALE GENOMIC DNA]</scope>
    <source>
        <strain evidence="2">DSM 45899</strain>
    </source>
</reference>
<organism evidence="1 2">
    <name type="scientific">Parafrankia irregularis</name>
    <dbReference type="NCBI Taxonomy" id="795642"/>
    <lineage>
        <taxon>Bacteria</taxon>
        <taxon>Bacillati</taxon>
        <taxon>Actinomycetota</taxon>
        <taxon>Actinomycetes</taxon>
        <taxon>Frankiales</taxon>
        <taxon>Frankiaceae</taxon>
        <taxon>Parafrankia</taxon>
    </lineage>
</organism>
<dbReference type="EMBL" id="FAOZ01000022">
    <property type="protein sequence ID" value="CUU58760.1"/>
    <property type="molecule type" value="Genomic_DNA"/>
</dbReference>
<dbReference type="InterPro" id="IPR027575">
    <property type="entry name" value="LD_lanti_pre"/>
</dbReference>
<name>A0A0S4QVA8_9ACTN</name>
<dbReference type="Proteomes" id="UP000198802">
    <property type="component" value="Unassembled WGS sequence"/>
</dbReference>
<accession>A0A0S4QVA8</accession>
<gene>
    <name evidence="1" type="ORF">Ga0074812_1223</name>
</gene>
<proteinExistence type="predicted"/>
<dbReference type="RefSeq" id="WP_165615789.1">
    <property type="nucleotide sequence ID" value="NZ_FAOZ01000022.1"/>
</dbReference>